<feature type="domain" description="CoA-binding" evidence="1">
    <location>
        <begin position="4"/>
        <end position="99"/>
    </location>
</feature>
<reference evidence="2" key="1">
    <citation type="submission" date="2022-08" db="EMBL/GenBank/DDBJ databases">
        <title>Alicyclobacillus dauci DSM2870, complete genome.</title>
        <authorList>
            <person name="Wang Q."/>
            <person name="Cai R."/>
            <person name="Wang Z."/>
        </authorList>
    </citation>
    <scope>NUCLEOTIDE SEQUENCE</scope>
    <source>
        <strain evidence="2">DSM 28700</strain>
    </source>
</reference>
<dbReference type="SUPFAM" id="SSF51735">
    <property type="entry name" value="NAD(P)-binding Rossmann-fold domains"/>
    <property type="match status" value="1"/>
</dbReference>
<dbReference type="InterPro" id="IPR003781">
    <property type="entry name" value="CoA-bd"/>
</dbReference>
<dbReference type="Pfam" id="PF13380">
    <property type="entry name" value="CoA_binding_2"/>
    <property type="match status" value="1"/>
</dbReference>
<dbReference type="EMBL" id="CP104064">
    <property type="protein sequence ID" value="WAH36215.1"/>
    <property type="molecule type" value="Genomic_DNA"/>
</dbReference>
<accession>A0ABY6Z2K2</accession>
<evidence type="ECO:0000313" key="3">
    <source>
        <dbReference type="Proteomes" id="UP001164803"/>
    </source>
</evidence>
<dbReference type="SMART" id="SM00881">
    <property type="entry name" value="CoA_binding"/>
    <property type="match status" value="1"/>
</dbReference>
<organism evidence="2 3">
    <name type="scientific">Alicyclobacillus dauci</name>
    <dbReference type="NCBI Taxonomy" id="1475485"/>
    <lineage>
        <taxon>Bacteria</taxon>
        <taxon>Bacillati</taxon>
        <taxon>Bacillota</taxon>
        <taxon>Bacilli</taxon>
        <taxon>Bacillales</taxon>
        <taxon>Alicyclobacillaceae</taxon>
        <taxon>Alicyclobacillus</taxon>
    </lineage>
</organism>
<dbReference type="InterPro" id="IPR016102">
    <property type="entry name" value="Succinyl-CoA_synth-like"/>
</dbReference>
<dbReference type="SUPFAM" id="SSF52210">
    <property type="entry name" value="Succinyl-CoA synthetase domains"/>
    <property type="match status" value="2"/>
</dbReference>
<sequence>MDALLSPKSIALIGVSADIEKISGRLLPILQAYRFPGRIYPINPKRTEICGLTCYATLLDLPESPDVAVLLTPNTAVPNLLRQAVDKGVPYVLIYSSGFNEVGGDGERLAQEVQDLVCGTNTRALGPNSEGFYDLGSAVALSFSPVLDPLRGRVPLKQGGTVVLSQSGGLGFAIADQLESNGIGIRAIVTTGNELDLEIVDFLKYYAGEPDVDRIVLFFEGIRDLGAWRSALSKVQASGKTALAIHIGSSQVGVEAVRAHTGQTPSSDEVQELLHSLNIAQFADLDDLIDFTLRDSRSQGSCQSRVAIVSTSGGAGIWCADLAPEYGLRVPRLSIDLVRKLQPVLPGYASLLNPIDVTAQAIFDGSICSALSSILSLDDFDAVLFVATLGYDHKLINDPQFQELLQNSKKPISVFSYTPPSSEAKVLLESLNIPVSTSPRQALRQITRCLQEYSQTDNADGDVETVRKQP</sequence>
<evidence type="ECO:0000259" key="1">
    <source>
        <dbReference type="SMART" id="SM00881"/>
    </source>
</evidence>
<dbReference type="Gene3D" id="3.40.50.720">
    <property type="entry name" value="NAD(P)-binding Rossmann-like Domain"/>
    <property type="match status" value="1"/>
</dbReference>
<dbReference type="Proteomes" id="UP001164803">
    <property type="component" value="Chromosome"/>
</dbReference>
<keyword evidence="3" id="KW-1185">Reference proteome</keyword>
<name>A0ABY6Z2K2_9BACL</name>
<dbReference type="Pfam" id="PF13607">
    <property type="entry name" value="Succ_CoA_lig"/>
    <property type="match status" value="1"/>
</dbReference>
<dbReference type="InterPro" id="IPR036291">
    <property type="entry name" value="NAD(P)-bd_dom_sf"/>
</dbReference>
<evidence type="ECO:0000313" key="2">
    <source>
        <dbReference type="EMBL" id="WAH36215.1"/>
    </source>
</evidence>
<protein>
    <submittedName>
        <fullName evidence="2">CoA-binding protein</fullName>
    </submittedName>
</protein>
<gene>
    <name evidence="2" type="ORF">NZD86_18515</name>
</gene>
<dbReference type="InterPro" id="IPR032875">
    <property type="entry name" value="Succ_CoA_lig_flav_dom"/>
</dbReference>
<dbReference type="Gene3D" id="3.40.50.261">
    <property type="entry name" value="Succinyl-CoA synthetase domains"/>
    <property type="match status" value="2"/>
</dbReference>
<dbReference type="PANTHER" id="PTHR42793">
    <property type="entry name" value="COA BINDING DOMAIN CONTAINING PROTEIN"/>
    <property type="match status" value="1"/>
</dbReference>
<dbReference type="PANTHER" id="PTHR42793:SF1">
    <property type="entry name" value="PEPTIDYL-LYSINE N-ACETYLTRANSFERASE PATZ"/>
    <property type="match status" value="1"/>
</dbReference>
<proteinExistence type="predicted"/>
<dbReference type="RefSeq" id="WP_268043536.1">
    <property type="nucleotide sequence ID" value="NZ_CP104064.1"/>
</dbReference>